<evidence type="ECO:0000313" key="4">
    <source>
        <dbReference type="Proteomes" id="UP000005240"/>
    </source>
</evidence>
<reference evidence="3" key="4">
    <citation type="submission" date="2025-05" db="UniProtKB">
        <authorList>
            <consortium name="EnsemblFungi"/>
        </authorList>
    </citation>
    <scope>IDENTIFICATION</scope>
    <source>
        <strain evidence="3">isolate 1-1 / race 1 (BBBD)</strain>
    </source>
</reference>
<reference evidence="2" key="2">
    <citation type="submission" date="2016-05" db="EMBL/GenBank/DDBJ databases">
        <title>Comparative analysis highlights variable genome content of wheat rusts and divergence of the mating loci.</title>
        <authorList>
            <person name="Cuomo C.A."/>
            <person name="Bakkeren G."/>
            <person name="Szabo L."/>
            <person name="Khalil H."/>
            <person name="Joly D."/>
            <person name="Goldberg J."/>
            <person name="Young S."/>
            <person name="Zeng Q."/>
            <person name="Fellers J."/>
        </authorList>
    </citation>
    <scope>NUCLEOTIDE SEQUENCE [LARGE SCALE GENOMIC DNA]</scope>
    <source>
        <strain evidence="2">1-1 BBBD Race 1</strain>
    </source>
</reference>
<reference evidence="3 4" key="3">
    <citation type="journal article" date="2017" name="G3 (Bethesda)">
        <title>Comparative analysis highlights variable genome content of wheat rusts and divergence of the mating loci.</title>
        <authorList>
            <person name="Cuomo C.A."/>
            <person name="Bakkeren G."/>
            <person name="Khalil H.B."/>
            <person name="Panwar V."/>
            <person name="Joly D."/>
            <person name="Linning R."/>
            <person name="Sakthikumar S."/>
            <person name="Song X."/>
            <person name="Adiconis X."/>
            <person name="Fan L."/>
            <person name="Goldberg J.M."/>
            <person name="Levin J.Z."/>
            <person name="Young S."/>
            <person name="Zeng Q."/>
            <person name="Anikster Y."/>
            <person name="Bruce M."/>
            <person name="Wang M."/>
            <person name="Yin C."/>
            <person name="McCallum B."/>
            <person name="Szabo L.J."/>
            <person name="Hulbert S."/>
            <person name="Chen X."/>
            <person name="Fellers J.P."/>
        </authorList>
    </citation>
    <scope>NUCLEOTIDE SEQUENCE</scope>
    <source>
        <strain evidence="3">isolate 1-1 / race 1 (BBBD)</strain>
        <strain evidence="4">Isolate 1-1 / race 1 (BBBD)</strain>
    </source>
</reference>
<evidence type="ECO:0000313" key="2">
    <source>
        <dbReference type="EMBL" id="OAV89480.1"/>
    </source>
</evidence>
<dbReference type="Proteomes" id="UP000005240">
    <property type="component" value="Unassembled WGS sequence"/>
</dbReference>
<organism evidence="2">
    <name type="scientific">Puccinia triticina (isolate 1-1 / race 1 (BBBD))</name>
    <name type="common">Brown leaf rust fungus</name>
    <dbReference type="NCBI Taxonomy" id="630390"/>
    <lineage>
        <taxon>Eukaryota</taxon>
        <taxon>Fungi</taxon>
        <taxon>Dikarya</taxon>
        <taxon>Basidiomycota</taxon>
        <taxon>Pucciniomycotina</taxon>
        <taxon>Pucciniomycetes</taxon>
        <taxon>Pucciniales</taxon>
        <taxon>Pucciniaceae</taxon>
        <taxon>Puccinia</taxon>
    </lineage>
</organism>
<reference evidence="2" key="1">
    <citation type="submission" date="2009-11" db="EMBL/GenBank/DDBJ databases">
        <authorList>
            <consortium name="The Broad Institute Genome Sequencing Platform"/>
            <person name="Ward D."/>
            <person name="Feldgarden M."/>
            <person name="Earl A."/>
            <person name="Young S.K."/>
            <person name="Zeng Q."/>
            <person name="Koehrsen M."/>
            <person name="Alvarado L."/>
            <person name="Berlin A."/>
            <person name="Bochicchio J."/>
            <person name="Borenstein D."/>
            <person name="Chapman S.B."/>
            <person name="Chen Z."/>
            <person name="Engels R."/>
            <person name="Freedman E."/>
            <person name="Gellesch M."/>
            <person name="Goldberg J."/>
            <person name="Griggs A."/>
            <person name="Gujja S."/>
            <person name="Heilman E."/>
            <person name="Heiman D."/>
            <person name="Hepburn T."/>
            <person name="Howarth C."/>
            <person name="Jen D."/>
            <person name="Larson L."/>
            <person name="Lewis B."/>
            <person name="Mehta T."/>
            <person name="Park D."/>
            <person name="Pearson M."/>
            <person name="Roberts A."/>
            <person name="Saif S."/>
            <person name="Shea T."/>
            <person name="Shenoy N."/>
            <person name="Sisk P."/>
            <person name="Stolte C."/>
            <person name="Sykes S."/>
            <person name="Thomson T."/>
            <person name="Walk T."/>
            <person name="White J."/>
            <person name="Yandava C."/>
            <person name="Izard J."/>
            <person name="Baranova O.V."/>
            <person name="Blanton J.M."/>
            <person name="Tanner A.C."/>
            <person name="Dewhirst F.E."/>
            <person name="Haas B."/>
            <person name="Nusbaum C."/>
            <person name="Birren B."/>
        </authorList>
    </citation>
    <scope>NUCLEOTIDE SEQUENCE [LARGE SCALE GENOMIC DNA]</scope>
    <source>
        <strain evidence="2">1-1 BBBD Race 1</strain>
    </source>
</reference>
<evidence type="ECO:0000256" key="1">
    <source>
        <dbReference type="SAM" id="MobiDB-lite"/>
    </source>
</evidence>
<dbReference type="EnsemblFungi" id="PTTG_28686-t43_1">
    <property type="protein sequence ID" value="PTTG_28686-t43_1-p1"/>
    <property type="gene ID" value="PTTG_28686"/>
</dbReference>
<name>A0A180GA45_PUCT1</name>
<evidence type="ECO:0000313" key="3">
    <source>
        <dbReference type="EnsemblFungi" id="PTTG_28686-t43_1-p1"/>
    </source>
</evidence>
<gene>
    <name evidence="2" type="ORF">PTTG_28686</name>
</gene>
<dbReference type="VEuPathDB" id="FungiDB:PTTG_28686"/>
<proteinExistence type="predicted"/>
<dbReference type="OrthoDB" id="2507298at2759"/>
<accession>A0A180GA45</accession>
<feature type="region of interest" description="Disordered" evidence="1">
    <location>
        <begin position="196"/>
        <end position="215"/>
    </location>
</feature>
<protein>
    <submittedName>
        <fullName evidence="2 3">Uncharacterized protein</fullName>
    </submittedName>
</protein>
<dbReference type="EMBL" id="ADAS02000127">
    <property type="protein sequence ID" value="OAV89480.1"/>
    <property type="molecule type" value="Genomic_DNA"/>
</dbReference>
<sequence>MPESPLPDISEIVPAPHVPEIVGNTPQICRSDIASAAIREDVSTTFKLFISTRAKNNKKIWEPVPGEQGFVVTIVPGKTSLNQFQALVVAGCDEVVPNTGSIVKDAIKKKKYELNWFASIPRVKGWHKSDWFKIINADSYQLWINMFLTTTVKNLEACLTLRMTNPVAVLKRAQQADLLAKRAKYQQVAKTKKALKRKAGVDDSDDSTGTAVDNKEIDPKDWNNVNFQMREILDNCSLNKDYNPNTPVFINPADPNKFIIVTMNACQEWANCILDPDLLGVNLTSPPHSLLPYRNRGSKKPKLDNEPPQPLLSDSALQQFIADAIAAKVGLHANEASSSSRLAVSAPPPAPLSDSNPAMDPPIIEYLQYLQLRDIPAVHAALLTNDILSHKYFGKGSSLSWAEIKGFGLTLGVVTALINNVSKYEQYLATRTDI</sequence>
<keyword evidence="4" id="KW-1185">Reference proteome</keyword>
<dbReference type="AlphaFoldDB" id="A0A180GA45"/>